<dbReference type="InterPro" id="IPR036515">
    <property type="entry name" value="Transposase_17_sf"/>
</dbReference>
<name>A0AAE3J8P4_9FIRM</name>
<dbReference type="PANTHER" id="PTHR36966:SF1">
    <property type="entry name" value="REP-ASSOCIATED TYROSINE TRANSPOSASE"/>
    <property type="match status" value="1"/>
</dbReference>
<evidence type="ECO:0000259" key="1">
    <source>
        <dbReference type="SMART" id="SM01321"/>
    </source>
</evidence>
<comment type="caution">
    <text evidence="2">The sequence shown here is derived from an EMBL/GenBank/DDBJ whole genome shotgun (WGS) entry which is preliminary data.</text>
</comment>
<sequence>MNSRKNNRLEFYDYSQNGAYFVTICAKDKQKIFWNNQQCSVGAVSGRPQDKLNHLGLIVKIGIEKIPLYYQNITVDKYVIMPNHVHLIIRIDNNDINGRPMTAPTLSQIVNQFKGYCSKQIGHPVWQKSFHDHIIRNQADYNRIWEYVDTNAIKWESDCYYN</sequence>
<proteinExistence type="predicted"/>
<dbReference type="InterPro" id="IPR002686">
    <property type="entry name" value="Transposase_17"/>
</dbReference>
<dbReference type="InterPro" id="IPR052715">
    <property type="entry name" value="RAYT_transposase"/>
</dbReference>
<evidence type="ECO:0000313" key="3">
    <source>
        <dbReference type="Proteomes" id="UP001198242"/>
    </source>
</evidence>
<keyword evidence="3" id="KW-1185">Reference proteome</keyword>
<dbReference type="GO" id="GO:0043565">
    <property type="term" value="F:sequence-specific DNA binding"/>
    <property type="evidence" value="ECO:0007669"/>
    <property type="project" value="TreeGrafter"/>
</dbReference>
<dbReference type="AlphaFoldDB" id="A0AAE3J8P4"/>
<dbReference type="SMART" id="SM01321">
    <property type="entry name" value="Y1_Tnp"/>
    <property type="match status" value="1"/>
</dbReference>
<dbReference type="RefSeq" id="WP_022230927.1">
    <property type="nucleotide sequence ID" value="NZ_JAJEQM010000003.1"/>
</dbReference>
<feature type="domain" description="Transposase IS200-like" evidence="1">
    <location>
        <begin position="15"/>
        <end position="151"/>
    </location>
</feature>
<protein>
    <recommendedName>
        <fullName evidence="1">Transposase IS200-like domain-containing protein</fullName>
    </recommendedName>
</protein>
<dbReference type="GO" id="GO:0006313">
    <property type="term" value="P:DNA transposition"/>
    <property type="evidence" value="ECO:0007669"/>
    <property type="project" value="InterPro"/>
</dbReference>
<accession>A0AAE3J8P4</accession>
<reference evidence="2 3" key="1">
    <citation type="submission" date="2021-10" db="EMBL/GenBank/DDBJ databases">
        <title>Anaerobic single-cell dispensing facilitates the cultivation of human gut bacteria.</title>
        <authorList>
            <person name="Afrizal A."/>
        </authorList>
    </citation>
    <scope>NUCLEOTIDE SEQUENCE [LARGE SCALE GENOMIC DNA]</scope>
    <source>
        <strain evidence="2 3">CLA-AA-H232</strain>
    </source>
</reference>
<dbReference type="EMBL" id="JAJEQM010000003">
    <property type="protein sequence ID" value="MCC2209722.1"/>
    <property type="molecule type" value="Genomic_DNA"/>
</dbReference>
<dbReference type="Proteomes" id="UP001198242">
    <property type="component" value="Unassembled WGS sequence"/>
</dbReference>
<gene>
    <name evidence="2" type="ORF">LKE05_02795</name>
</gene>
<dbReference type="PANTHER" id="PTHR36966">
    <property type="entry name" value="REP-ASSOCIATED TYROSINE TRANSPOSASE"/>
    <property type="match status" value="1"/>
</dbReference>
<evidence type="ECO:0000313" key="2">
    <source>
        <dbReference type="EMBL" id="MCC2209722.1"/>
    </source>
</evidence>
<dbReference type="GO" id="GO:0004803">
    <property type="term" value="F:transposase activity"/>
    <property type="evidence" value="ECO:0007669"/>
    <property type="project" value="InterPro"/>
</dbReference>
<dbReference type="SUPFAM" id="SSF143422">
    <property type="entry name" value="Transposase IS200-like"/>
    <property type="match status" value="1"/>
</dbReference>
<organism evidence="2 3">
    <name type="scientific">Hominilimicola fabiformis</name>
    <dbReference type="NCBI Taxonomy" id="2885356"/>
    <lineage>
        <taxon>Bacteria</taxon>
        <taxon>Bacillati</taxon>
        <taxon>Bacillota</taxon>
        <taxon>Clostridia</taxon>
        <taxon>Eubacteriales</taxon>
        <taxon>Oscillospiraceae</taxon>
        <taxon>Hominilimicola</taxon>
    </lineage>
</organism>
<dbReference type="Gene3D" id="3.30.70.1290">
    <property type="entry name" value="Transposase IS200-like"/>
    <property type="match status" value="1"/>
</dbReference>